<dbReference type="EMBL" id="CP101740">
    <property type="protein sequence ID" value="UUL83893.1"/>
    <property type="molecule type" value="Genomic_DNA"/>
</dbReference>
<dbReference type="InterPro" id="IPR023210">
    <property type="entry name" value="NADP_OxRdtase_dom"/>
</dbReference>
<dbReference type="PRINTS" id="PR00069">
    <property type="entry name" value="ALDKETRDTASE"/>
</dbReference>
<gene>
    <name evidence="3" type="ORF">NMP03_06775</name>
</gene>
<feature type="domain" description="NADP-dependent oxidoreductase" evidence="2">
    <location>
        <begin position="23"/>
        <end position="321"/>
    </location>
</feature>
<protein>
    <submittedName>
        <fullName evidence="3">Aldo/keto reductase</fullName>
    </submittedName>
</protein>
<keyword evidence="4" id="KW-1185">Reference proteome</keyword>
<dbReference type="InterPro" id="IPR036812">
    <property type="entry name" value="NAD(P)_OxRdtase_dom_sf"/>
</dbReference>
<organism evidence="3 4">
    <name type="scientific">Sphingomonas qomolangmaensis</name>
    <dbReference type="NCBI Taxonomy" id="2918765"/>
    <lineage>
        <taxon>Bacteria</taxon>
        <taxon>Pseudomonadati</taxon>
        <taxon>Pseudomonadota</taxon>
        <taxon>Alphaproteobacteria</taxon>
        <taxon>Sphingomonadales</taxon>
        <taxon>Sphingomonadaceae</taxon>
        <taxon>Sphingomonas</taxon>
    </lineage>
</organism>
<proteinExistence type="predicted"/>
<name>A0ABY5LAA2_9SPHN</name>
<dbReference type="Pfam" id="PF00248">
    <property type="entry name" value="Aldo_ket_red"/>
    <property type="match status" value="1"/>
</dbReference>
<evidence type="ECO:0000313" key="4">
    <source>
        <dbReference type="Proteomes" id="UP001058533"/>
    </source>
</evidence>
<feature type="region of interest" description="Disordered" evidence="1">
    <location>
        <begin position="1"/>
        <end position="21"/>
    </location>
</feature>
<dbReference type="CDD" id="cd19081">
    <property type="entry name" value="AKR_AKR9C1"/>
    <property type="match status" value="1"/>
</dbReference>
<dbReference type="PANTHER" id="PTHR43364:SF6">
    <property type="entry name" value="OXIDOREDUCTASE-RELATED"/>
    <property type="match status" value="1"/>
</dbReference>
<evidence type="ECO:0000256" key="1">
    <source>
        <dbReference type="SAM" id="MobiDB-lite"/>
    </source>
</evidence>
<dbReference type="InterPro" id="IPR050523">
    <property type="entry name" value="AKR_Detox_Biosynth"/>
</dbReference>
<evidence type="ECO:0000313" key="3">
    <source>
        <dbReference type="EMBL" id="UUL83893.1"/>
    </source>
</evidence>
<dbReference type="Gene3D" id="3.20.20.100">
    <property type="entry name" value="NADP-dependent oxidoreductase domain"/>
    <property type="match status" value="1"/>
</dbReference>
<dbReference type="SUPFAM" id="SSF51430">
    <property type="entry name" value="NAD(P)-linked oxidoreductase"/>
    <property type="match status" value="1"/>
</dbReference>
<dbReference type="RefSeq" id="WP_256507728.1">
    <property type="nucleotide sequence ID" value="NZ_CP101740.1"/>
</dbReference>
<dbReference type="Proteomes" id="UP001058533">
    <property type="component" value="Chromosome"/>
</dbReference>
<reference evidence="3" key="1">
    <citation type="submission" date="2022-07" db="EMBL/GenBank/DDBJ databases">
        <title>Sphingomonas sp. nov., a novel bacterium isolated from the north slope of the Mount Everest.</title>
        <authorList>
            <person name="Cui X."/>
            <person name="Liu Y."/>
        </authorList>
    </citation>
    <scope>NUCLEOTIDE SEQUENCE</scope>
    <source>
        <strain evidence="3">S5-59</strain>
    </source>
</reference>
<dbReference type="PANTHER" id="PTHR43364">
    <property type="entry name" value="NADH-SPECIFIC METHYLGLYOXAL REDUCTASE-RELATED"/>
    <property type="match status" value="1"/>
</dbReference>
<dbReference type="InterPro" id="IPR020471">
    <property type="entry name" value="AKR"/>
</dbReference>
<evidence type="ECO:0000259" key="2">
    <source>
        <dbReference type="Pfam" id="PF00248"/>
    </source>
</evidence>
<accession>A0ABY5LAA2</accession>
<sequence length="323" mass="34211">MTDRRPAPNDPRTLGATDMQTPPMILGGNVFGWTADEATSFAILDRFVERGGTMIDTADGYSAWVPGHEGGESEALIGRWLKASGKRDQVLIATKVGMLSGEGGTGLAPARIAAAARASLDRLGVDCIDLYYAHQDDPDVPQAEVLAALGKLIDAGLVREIGASNFGAMRLKSALDLAREEGLPHYRVLQPEYNLVSRHKFEGELQNLCVEHNIGVAPYYGLASGFLTGKYRSAQDLGQSVRGGGMAKLLEGKGAEVLTTMDAIATETGATHAQIALAWLAAQEGVVAPIASATSVAQLDELIDGWELKLNEAQLDRLNEAGA</sequence>